<evidence type="ECO:0000256" key="2">
    <source>
        <dbReference type="ARBA" id="ARBA00022723"/>
    </source>
</evidence>
<gene>
    <name evidence="6" type="ORF">RT97_20835</name>
</gene>
<sequence length="157" mass="17530">MADDWQLPWEGGCRCGQVRLRITAPPLLSMACHCTGCQRMSASAFSLSLAIPTPGFEVVSGEPVIGGLHGDSHHYFCPRCKSWMFTRTEGMDEFVNIRPTMLDRHEWFVPFMETWTDEKLPWAATPAVHSFAMLPDLEAFPALIQAYALEGARPSKA</sequence>
<protein>
    <submittedName>
        <fullName evidence="6">Aldehyde-activating protein</fullName>
    </submittedName>
</protein>
<comment type="caution">
    <text evidence="6">The sequence shown here is derived from an EMBL/GenBank/DDBJ whole genome shotgun (WGS) entry which is preliminary data.</text>
</comment>
<dbReference type="InterPro" id="IPR006913">
    <property type="entry name" value="CENP-V/GFA"/>
</dbReference>
<keyword evidence="3" id="KW-0862">Zinc</keyword>
<dbReference type="Pfam" id="PF04828">
    <property type="entry name" value="GFA"/>
    <property type="match status" value="1"/>
</dbReference>
<dbReference type="GO" id="GO:0046872">
    <property type="term" value="F:metal ion binding"/>
    <property type="evidence" value="ECO:0007669"/>
    <property type="project" value="UniProtKB-KW"/>
</dbReference>
<proteinExistence type="inferred from homology"/>
<dbReference type="InterPro" id="IPR011057">
    <property type="entry name" value="Mss4-like_sf"/>
</dbReference>
<evidence type="ECO:0000256" key="3">
    <source>
        <dbReference type="ARBA" id="ARBA00022833"/>
    </source>
</evidence>
<dbReference type="PANTHER" id="PTHR33337:SF40">
    <property type="entry name" value="CENP-V_GFA DOMAIN-CONTAINING PROTEIN-RELATED"/>
    <property type="match status" value="1"/>
</dbReference>
<evidence type="ECO:0000313" key="7">
    <source>
        <dbReference type="Proteomes" id="UP000032067"/>
    </source>
</evidence>
<dbReference type="PANTHER" id="PTHR33337">
    <property type="entry name" value="GFA DOMAIN-CONTAINING PROTEIN"/>
    <property type="match status" value="1"/>
</dbReference>
<evidence type="ECO:0000256" key="4">
    <source>
        <dbReference type="ARBA" id="ARBA00023239"/>
    </source>
</evidence>
<dbReference type="Gene3D" id="3.90.1590.10">
    <property type="entry name" value="glutathione-dependent formaldehyde- activating enzyme (gfa)"/>
    <property type="match status" value="1"/>
</dbReference>
<name>A0A0D0MGA6_VARPD</name>
<organism evidence="6 7">
    <name type="scientific">Variovorax paradoxus</name>
    <dbReference type="NCBI Taxonomy" id="34073"/>
    <lineage>
        <taxon>Bacteria</taxon>
        <taxon>Pseudomonadati</taxon>
        <taxon>Pseudomonadota</taxon>
        <taxon>Betaproteobacteria</taxon>
        <taxon>Burkholderiales</taxon>
        <taxon>Comamonadaceae</taxon>
        <taxon>Variovorax</taxon>
    </lineage>
</organism>
<evidence type="ECO:0000256" key="1">
    <source>
        <dbReference type="ARBA" id="ARBA00005495"/>
    </source>
</evidence>
<dbReference type="PROSITE" id="PS51891">
    <property type="entry name" value="CENP_V_GFA"/>
    <property type="match status" value="1"/>
</dbReference>
<feature type="domain" description="CENP-V/GFA" evidence="5">
    <location>
        <begin position="9"/>
        <end position="108"/>
    </location>
</feature>
<comment type="similarity">
    <text evidence="1">Belongs to the Gfa family.</text>
</comment>
<dbReference type="AlphaFoldDB" id="A0A0D0MGA6"/>
<dbReference type="GO" id="GO:0016846">
    <property type="term" value="F:carbon-sulfur lyase activity"/>
    <property type="evidence" value="ECO:0007669"/>
    <property type="project" value="InterPro"/>
</dbReference>
<accession>A0A0D0MGA6</accession>
<evidence type="ECO:0000313" key="6">
    <source>
        <dbReference type="EMBL" id="KIQ28515.1"/>
    </source>
</evidence>
<dbReference type="SUPFAM" id="SSF51316">
    <property type="entry name" value="Mss4-like"/>
    <property type="match status" value="1"/>
</dbReference>
<keyword evidence="2" id="KW-0479">Metal-binding</keyword>
<dbReference type="Proteomes" id="UP000032067">
    <property type="component" value="Unassembled WGS sequence"/>
</dbReference>
<keyword evidence="4" id="KW-0456">Lyase</keyword>
<reference evidence="6 7" key="1">
    <citation type="submission" date="2014-12" db="EMBL/GenBank/DDBJ databases">
        <title>16Stimator: statistical estimation of ribosomal gene copy numbers from draft genome assemblies.</title>
        <authorList>
            <person name="Perisin M.A."/>
            <person name="Vetter M."/>
            <person name="Gilbert J.A."/>
            <person name="Bergelson J."/>
        </authorList>
    </citation>
    <scope>NUCLEOTIDE SEQUENCE [LARGE SCALE GENOMIC DNA]</scope>
    <source>
        <strain evidence="6 7">MEDvA23</strain>
    </source>
</reference>
<dbReference type="EMBL" id="JXQQ01000048">
    <property type="protein sequence ID" value="KIQ28515.1"/>
    <property type="molecule type" value="Genomic_DNA"/>
</dbReference>
<evidence type="ECO:0000259" key="5">
    <source>
        <dbReference type="PROSITE" id="PS51891"/>
    </source>
</evidence>